<keyword evidence="3" id="KW-1185">Reference proteome</keyword>
<evidence type="ECO:0000256" key="1">
    <source>
        <dbReference type="SAM" id="Phobius"/>
    </source>
</evidence>
<dbReference type="InterPro" id="IPR050138">
    <property type="entry name" value="DHOase/Allantoinase_Hydrolase"/>
</dbReference>
<feature type="transmembrane region" description="Helical" evidence="1">
    <location>
        <begin position="44"/>
        <end position="66"/>
    </location>
</feature>
<keyword evidence="1" id="KW-0472">Membrane</keyword>
<evidence type="ECO:0000313" key="3">
    <source>
        <dbReference type="Proteomes" id="UP001465976"/>
    </source>
</evidence>
<keyword evidence="1" id="KW-1133">Transmembrane helix</keyword>
<dbReference type="Gene3D" id="3.20.20.140">
    <property type="entry name" value="Metal-dependent hydrolases"/>
    <property type="match status" value="1"/>
</dbReference>
<evidence type="ECO:0000313" key="2">
    <source>
        <dbReference type="EMBL" id="KAL0577310.1"/>
    </source>
</evidence>
<dbReference type="InterPro" id="IPR011059">
    <property type="entry name" value="Metal-dep_hydrolase_composite"/>
</dbReference>
<dbReference type="PANTHER" id="PTHR43668:SF5">
    <property type="entry name" value="AMIDOHYDROLASE 3 DOMAIN-CONTAINING PROTEIN"/>
    <property type="match status" value="1"/>
</dbReference>
<dbReference type="PANTHER" id="PTHR43668">
    <property type="entry name" value="ALLANTOINASE"/>
    <property type="match status" value="1"/>
</dbReference>
<protein>
    <recommendedName>
        <fullName evidence="4">Amidohydrolase-related domain-containing protein</fullName>
    </recommendedName>
</protein>
<gene>
    <name evidence="2" type="ORF">V5O48_004666</name>
</gene>
<dbReference type="Proteomes" id="UP001465976">
    <property type="component" value="Unassembled WGS sequence"/>
</dbReference>
<dbReference type="SUPFAM" id="SSF51338">
    <property type="entry name" value="Composite domain of metallo-dependent hydrolases"/>
    <property type="match status" value="1"/>
</dbReference>
<sequence>MHGVGPGNCSILTSEWTRMKELFRSSRSSDPVSRPPPRRHTRTLHFLAVALSFGALYSFCTTPWTYQGIIPVEVQRGLLERCRSLQLEVGPPTDFHSRQESDRFVPGTKPTLIKDARIWTGSQNGTQVIEGDILLEKGLIKSIGAIPKSILSRYRDDELVIVDARRRWVTPGIVDVHSHIGVASSPALDGAADYDSLKGTISPWLRSLDGLNTHDDSYTLSISGGVTTALVLPGSANALGVVQAFQCTHQALTVTF</sequence>
<dbReference type="EMBL" id="JBAHYK010000165">
    <property type="protein sequence ID" value="KAL0577310.1"/>
    <property type="molecule type" value="Genomic_DNA"/>
</dbReference>
<evidence type="ECO:0008006" key="4">
    <source>
        <dbReference type="Google" id="ProtNLM"/>
    </source>
</evidence>
<dbReference type="InterPro" id="IPR032466">
    <property type="entry name" value="Metal_Hydrolase"/>
</dbReference>
<dbReference type="SUPFAM" id="SSF51556">
    <property type="entry name" value="Metallo-dependent hydrolases"/>
    <property type="match status" value="1"/>
</dbReference>
<organism evidence="2 3">
    <name type="scientific">Marasmius crinis-equi</name>
    <dbReference type="NCBI Taxonomy" id="585013"/>
    <lineage>
        <taxon>Eukaryota</taxon>
        <taxon>Fungi</taxon>
        <taxon>Dikarya</taxon>
        <taxon>Basidiomycota</taxon>
        <taxon>Agaricomycotina</taxon>
        <taxon>Agaricomycetes</taxon>
        <taxon>Agaricomycetidae</taxon>
        <taxon>Agaricales</taxon>
        <taxon>Marasmiineae</taxon>
        <taxon>Marasmiaceae</taxon>
        <taxon>Marasmius</taxon>
    </lineage>
</organism>
<reference evidence="2 3" key="1">
    <citation type="submission" date="2024-02" db="EMBL/GenBank/DDBJ databases">
        <title>A draft genome for the cacao thread blight pathogen Marasmius crinis-equi.</title>
        <authorList>
            <person name="Cohen S.P."/>
            <person name="Baruah I.K."/>
            <person name="Amoako-Attah I."/>
            <person name="Bukari Y."/>
            <person name="Meinhardt L.W."/>
            <person name="Bailey B.A."/>
        </authorList>
    </citation>
    <scope>NUCLEOTIDE SEQUENCE [LARGE SCALE GENOMIC DNA]</scope>
    <source>
        <strain evidence="2 3">GH-76</strain>
    </source>
</reference>
<keyword evidence="1" id="KW-0812">Transmembrane</keyword>
<comment type="caution">
    <text evidence="2">The sequence shown here is derived from an EMBL/GenBank/DDBJ whole genome shotgun (WGS) entry which is preliminary data.</text>
</comment>
<proteinExistence type="predicted"/>
<name>A0ABR3FPD1_9AGAR</name>
<accession>A0ABR3FPD1</accession>